<evidence type="ECO:0000259" key="6">
    <source>
        <dbReference type="PROSITE" id="PS50076"/>
    </source>
</evidence>
<feature type="region of interest" description="Disordered" evidence="5">
    <location>
        <begin position="564"/>
        <end position="588"/>
    </location>
</feature>
<dbReference type="PANTHER" id="PTHR44029:SF1">
    <property type="entry name" value="DNAJ HOMOLOG SUBFAMILY C MEMBER 21"/>
    <property type="match status" value="1"/>
</dbReference>
<dbReference type="Pfam" id="PF12171">
    <property type="entry name" value="zf-C2H2_jaz"/>
    <property type="match status" value="1"/>
</dbReference>
<evidence type="ECO:0000256" key="3">
    <source>
        <dbReference type="ARBA" id="ARBA00022833"/>
    </source>
</evidence>
<dbReference type="GO" id="GO:0008270">
    <property type="term" value="F:zinc ion binding"/>
    <property type="evidence" value="ECO:0007669"/>
    <property type="project" value="UniProtKB-KW"/>
</dbReference>
<feature type="compositionally biased region" description="Acidic residues" evidence="5">
    <location>
        <begin position="313"/>
        <end position="327"/>
    </location>
</feature>
<keyword evidence="2 4" id="KW-0863">Zinc-finger</keyword>
<keyword evidence="3" id="KW-0862">Zinc</keyword>
<evidence type="ECO:0000256" key="5">
    <source>
        <dbReference type="SAM" id="MobiDB-lite"/>
    </source>
</evidence>
<dbReference type="GO" id="GO:0003676">
    <property type="term" value="F:nucleic acid binding"/>
    <property type="evidence" value="ECO:0007669"/>
    <property type="project" value="InterPro"/>
</dbReference>
<dbReference type="InterPro" id="IPR018253">
    <property type="entry name" value="DnaJ_domain_CS"/>
</dbReference>
<dbReference type="CDD" id="cd06257">
    <property type="entry name" value="DnaJ"/>
    <property type="match status" value="1"/>
</dbReference>
<dbReference type="SMART" id="SM00271">
    <property type="entry name" value="DnaJ"/>
    <property type="match status" value="1"/>
</dbReference>
<feature type="compositionally biased region" description="Low complexity" evidence="5">
    <location>
        <begin position="480"/>
        <end position="497"/>
    </location>
</feature>
<dbReference type="OrthoDB" id="5894at2759"/>
<dbReference type="Pfam" id="PF21884">
    <property type="entry name" value="ZUO1-like_ZHD"/>
    <property type="match status" value="1"/>
</dbReference>
<name>A0A0G2DY20_PHACM</name>
<keyword evidence="9" id="KW-1185">Reference proteome</keyword>
<dbReference type="SMART" id="SM00451">
    <property type="entry name" value="ZnF_U1"/>
    <property type="match status" value="1"/>
</dbReference>
<evidence type="ECO:0000313" key="9">
    <source>
        <dbReference type="Proteomes" id="UP000053317"/>
    </source>
</evidence>
<dbReference type="InterPro" id="IPR003604">
    <property type="entry name" value="Matrin/U1-like-C_Znf_C2H2"/>
</dbReference>
<evidence type="ECO:0000256" key="2">
    <source>
        <dbReference type="ARBA" id="ARBA00022771"/>
    </source>
</evidence>
<dbReference type="EMBL" id="LCWF01000197">
    <property type="protein sequence ID" value="KKY15021.1"/>
    <property type="molecule type" value="Genomic_DNA"/>
</dbReference>
<dbReference type="InterPro" id="IPR054076">
    <property type="entry name" value="ZUO1-like_ZHD"/>
</dbReference>
<comment type="caution">
    <text evidence="8">The sequence shown here is derived from an EMBL/GenBank/DDBJ whole genome shotgun (WGS) entry which is preliminary data.</text>
</comment>
<feature type="compositionally biased region" description="Gly residues" evidence="5">
    <location>
        <begin position="571"/>
        <end position="580"/>
    </location>
</feature>
<dbReference type="PROSITE" id="PS50157">
    <property type="entry name" value="ZINC_FINGER_C2H2_2"/>
    <property type="match status" value="2"/>
</dbReference>
<dbReference type="PANTHER" id="PTHR44029">
    <property type="entry name" value="DNAJ HOMOLOG SUBFAMILY C MEMBER 21"/>
    <property type="match status" value="1"/>
</dbReference>
<dbReference type="InterPro" id="IPR036869">
    <property type="entry name" value="J_dom_sf"/>
</dbReference>
<dbReference type="PROSITE" id="PS50076">
    <property type="entry name" value="DNAJ_2"/>
    <property type="match status" value="1"/>
</dbReference>
<evidence type="ECO:0000313" key="8">
    <source>
        <dbReference type="EMBL" id="KKY15021.1"/>
    </source>
</evidence>
<evidence type="ECO:0000256" key="1">
    <source>
        <dbReference type="ARBA" id="ARBA00022723"/>
    </source>
</evidence>
<dbReference type="GO" id="GO:0005737">
    <property type="term" value="C:cytoplasm"/>
    <property type="evidence" value="ECO:0007669"/>
    <property type="project" value="TreeGrafter"/>
</dbReference>
<keyword evidence="1" id="KW-0479">Metal-binding</keyword>
<accession>A0A0G2DY20</accession>
<feature type="region of interest" description="Disordered" evidence="5">
    <location>
        <begin position="304"/>
        <end position="331"/>
    </location>
</feature>
<dbReference type="SMART" id="SM00355">
    <property type="entry name" value="ZnF_C2H2"/>
    <property type="match status" value="2"/>
</dbReference>
<dbReference type="PROSITE" id="PS00028">
    <property type="entry name" value="ZINC_FINGER_C2H2_1"/>
    <property type="match status" value="2"/>
</dbReference>
<feature type="compositionally biased region" description="Basic residues" evidence="5">
    <location>
        <begin position="505"/>
        <end position="514"/>
    </location>
</feature>
<dbReference type="SUPFAM" id="SSF57667">
    <property type="entry name" value="beta-beta-alpha zinc fingers"/>
    <property type="match status" value="1"/>
</dbReference>
<dbReference type="Gene3D" id="1.10.287.110">
    <property type="entry name" value="DnaJ domain"/>
    <property type="match status" value="1"/>
</dbReference>
<dbReference type="InterPro" id="IPR001623">
    <property type="entry name" value="DnaJ_domain"/>
</dbReference>
<dbReference type="Pfam" id="PF00226">
    <property type="entry name" value="DnaJ"/>
    <property type="match status" value="1"/>
</dbReference>
<dbReference type="PRINTS" id="PR00625">
    <property type="entry name" value="JDOMAIN"/>
</dbReference>
<feature type="domain" description="C2H2-type" evidence="7">
    <location>
        <begin position="537"/>
        <end position="566"/>
    </location>
</feature>
<feature type="region of interest" description="Disordered" evidence="5">
    <location>
        <begin position="368"/>
        <end position="534"/>
    </location>
</feature>
<dbReference type="InterPro" id="IPR051964">
    <property type="entry name" value="Chaperone_stress_response"/>
</dbReference>
<dbReference type="InterPro" id="IPR036236">
    <property type="entry name" value="Znf_C2H2_sf"/>
</dbReference>
<sequence length="588" mass="66395">MGQGHSSAGGGSQATEPPVKRDYYELLGVERQATDDEYDHRLRLLVPGHYTDVYRLKKAYRRKALELHPDRNYGNVEEATKLFAEIQSAYEVLSDPQERAWYDSHRDVLLRGETPGEDGEEYSYDVRMTTSEEVLKLMMKFNGRLSFNDSPSGFYGGLNEFFEKLAREEDIACQWEDLEPVDYPSFGHKEDDFVDVVRPFYAIWNGFATRKTYSWKDKYRLSDAPDRRVRRLMEKENKHLREDAVRQFNDAVRSLVAFVRKRDPRYQENVQSEAERQKTLREAAKAQAARSRAANLAQMEQHVIPDWAKSQQPEDDPFSEEEEEEESDKEHIECVVCNKTFKSEKQFEAHEKSKKHIKLLKQLKREMKHEDTMIDMEGDPKDEERTLSDNEIEHQPEADTIELPPEIQTPTDTIQKRANVNSQLTDSESDDNRPSPLKPPPKDPMIISQPSSPTASPPSPPLSDLSEEDSDYAPRAHVASRLVSSLSLSEDIESSSSPAPTSKLGKAKKKRAKKAAATAAAEQTQKGTGSKTAEGNLACTICGEEFPSKTKLFTHVREQGHAALKSVVDGSGNGGGGAGGAKKKGKKR</sequence>
<proteinExistence type="predicted"/>
<dbReference type="SUPFAM" id="SSF46565">
    <property type="entry name" value="Chaperone J-domain"/>
    <property type="match status" value="1"/>
</dbReference>
<evidence type="ECO:0000259" key="7">
    <source>
        <dbReference type="PROSITE" id="PS50157"/>
    </source>
</evidence>
<feature type="domain" description="J" evidence="6">
    <location>
        <begin position="22"/>
        <end position="106"/>
    </location>
</feature>
<reference evidence="8 9" key="1">
    <citation type="submission" date="2015-05" db="EMBL/GenBank/DDBJ databases">
        <title>Distinctive expansion of gene families associated with plant cell wall degradation and secondary metabolism in the genomes of grapevine trunk pathogens.</title>
        <authorList>
            <person name="Lawrence D.P."/>
            <person name="Travadon R."/>
            <person name="Rolshausen P.E."/>
            <person name="Baumgartner K."/>
        </authorList>
    </citation>
    <scope>NUCLEOTIDE SEQUENCE [LARGE SCALE GENOMIC DNA]</scope>
    <source>
        <strain evidence="8">UCRPC4</strain>
    </source>
</reference>
<dbReference type="InterPro" id="IPR013087">
    <property type="entry name" value="Znf_C2H2_type"/>
</dbReference>
<dbReference type="PROSITE" id="PS00636">
    <property type="entry name" value="DNAJ_1"/>
    <property type="match status" value="1"/>
</dbReference>
<feature type="domain" description="C2H2-type" evidence="7">
    <location>
        <begin position="332"/>
        <end position="356"/>
    </location>
</feature>
<gene>
    <name evidence="8" type="ORF">UCRPC4_g06501</name>
</gene>
<dbReference type="Gene3D" id="3.30.160.60">
    <property type="entry name" value="Classic Zinc Finger"/>
    <property type="match status" value="1"/>
</dbReference>
<dbReference type="InterPro" id="IPR022755">
    <property type="entry name" value="Znf_C2H2_jaz"/>
</dbReference>
<feature type="compositionally biased region" description="Basic and acidic residues" evidence="5">
    <location>
        <begin position="368"/>
        <end position="397"/>
    </location>
</feature>
<evidence type="ECO:0000256" key="4">
    <source>
        <dbReference type="PROSITE-ProRule" id="PRU00042"/>
    </source>
</evidence>
<feature type="compositionally biased region" description="Polar residues" evidence="5">
    <location>
        <begin position="522"/>
        <end position="533"/>
    </location>
</feature>
<feature type="compositionally biased region" description="Polar residues" evidence="5">
    <location>
        <begin position="408"/>
        <end position="426"/>
    </location>
</feature>
<protein>
    <submittedName>
        <fullName evidence="8">Putative meiotically up-regulated protein</fullName>
    </submittedName>
</protein>
<organism evidence="8 9">
    <name type="scientific">Phaeomoniella chlamydospora</name>
    <name type="common">Phaeoacremonium chlamydosporum</name>
    <dbReference type="NCBI Taxonomy" id="158046"/>
    <lineage>
        <taxon>Eukaryota</taxon>
        <taxon>Fungi</taxon>
        <taxon>Dikarya</taxon>
        <taxon>Ascomycota</taxon>
        <taxon>Pezizomycotina</taxon>
        <taxon>Eurotiomycetes</taxon>
        <taxon>Chaetothyriomycetidae</taxon>
        <taxon>Phaeomoniellales</taxon>
        <taxon>Phaeomoniellaceae</taxon>
        <taxon>Phaeomoniella</taxon>
    </lineage>
</organism>
<reference evidence="8 9" key="2">
    <citation type="submission" date="2015-05" db="EMBL/GenBank/DDBJ databases">
        <authorList>
            <person name="Morales-Cruz A."/>
            <person name="Amrine K.C."/>
            <person name="Cantu D."/>
        </authorList>
    </citation>
    <scope>NUCLEOTIDE SEQUENCE [LARGE SCALE GENOMIC DNA]</scope>
    <source>
        <strain evidence="8">UCRPC4</strain>
    </source>
</reference>
<dbReference type="AlphaFoldDB" id="A0A0G2DY20"/>
<dbReference type="Proteomes" id="UP000053317">
    <property type="component" value="Unassembled WGS sequence"/>
</dbReference>